<dbReference type="GO" id="GO:0004475">
    <property type="term" value="F:mannose-1-phosphate guanylyltransferase (GTP) activity"/>
    <property type="evidence" value="ECO:0007669"/>
    <property type="project" value="UniProtKB-EC"/>
</dbReference>
<dbReference type="FunFam" id="3.90.550.10:FF:000046">
    <property type="entry name" value="Mannose-1-phosphate guanylyltransferase (GDP)"/>
    <property type="match status" value="1"/>
</dbReference>
<evidence type="ECO:0000313" key="11">
    <source>
        <dbReference type="Proteomes" id="UP000287394"/>
    </source>
</evidence>
<dbReference type="InterPro" id="IPR029044">
    <property type="entry name" value="Nucleotide-diphossugar_trans"/>
</dbReference>
<feature type="domain" description="Nucleotidyl transferase" evidence="8">
    <location>
        <begin position="9"/>
        <end position="285"/>
    </location>
</feature>
<dbReference type="CDD" id="cd02509">
    <property type="entry name" value="GDP-M1P_Guanylyltransferase"/>
    <property type="match status" value="1"/>
</dbReference>
<dbReference type="InterPro" id="IPR051161">
    <property type="entry name" value="Mannose-6P_isomerase_type2"/>
</dbReference>
<keyword evidence="11" id="KW-1185">Reference proteome</keyword>
<dbReference type="SUPFAM" id="SSF159283">
    <property type="entry name" value="Guanosine diphospho-D-mannose pyrophosphorylase/mannose-6-phosphate isomerase linker domain"/>
    <property type="match status" value="1"/>
</dbReference>
<accession>A0A402CVU3</accession>
<evidence type="ECO:0000256" key="7">
    <source>
        <dbReference type="ARBA" id="ARBA00047343"/>
    </source>
</evidence>
<dbReference type="Gene3D" id="3.90.550.10">
    <property type="entry name" value="Spore Coat Polysaccharide Biosynthesis Protein SpsA, Chain A"/>
    <property type="match status" value="1"/>
</dbReference>
<dbReference type="GO" id="GO:0009298">
    <property type="term" value="P:GDP-mannose biosynthetic process"/>
    <property type="evidence" value="ECO:0007669"/>
    <property type="project" value="TreeGrafter"/>
</dbReference>
<dbReference type="EMBL" id="AP025739">
    <property type="protein sequence ID" value="BDI30516.1"/>
    <property type="molecule type" value="Genomic_DNA"/>
</dbReference>
<dbReference type="Pfam" id="PF00483">
    <property type="entry name" value="NTP_transferase"/>
    <property type="match status" value="1"/>
</dbReference>
<dbReference type="OrthoDB" id="9806359at2"/>
<evidence type="ECO:0000256" key="2">
    <source>
        <dbReference type="ARBA" id="ARBA00012387"/>
    </source>
</evidence>
<comment type="catalytic activity">
    <reaction evidence="7">
        <text>alpha-D-mannose 1-phosphate + GTP + H(+) = GDP-alpha-D-mannose + diphosphate</text>
        <dbReference type="Rhea" id="RHEA:15229"/>
        <dbReference type="ChEBI" id="CHEBI:15378"/>
        <dbReference type="ChEBI" id="CHEBI:33019"/>
        <dbReference type="ChEBI" id="CHEBI:37565"/>
        <dbReference type="ChEBI" id="CHEBI:57527"/>
        <dbReference type="ChEBI" id="CHEBI:58409"/>
        <dbReference type="EC" id="2.7.7.13"/>
    </reaction>
</comment>
<gene>
    <name evidence="10" type="primary">manC</name>
    <name evidence="10" type="ORF">CCAX7_25670</name>
</gene>
<dbReference type="AlphaFoldDB" id="A0A402CVU3"/>
<evidence type="ECO:0000256" key="4">
    <source>
        <dbReference type="ARBA" id="ARBA00022695"/>
    </source>
</evidence>
<name>A0A402CVU3_9BACT</name>
<keyword evidence="6" id="KW-0342">GTP-binding</keyword>
<dbReference type="InterPro" id="IPR054566">
    <property type="entry name" value="ManC/GMP-like_b-helix"/>
</dbReference>
<feature type="domain" description="MannoseP isomerase/GMP-like beta-helix" evidence="9">
    <location>
        <begin position="297"/>
        <end position="351"/>
    </location>
</feature>
<evidence type="ECO:0000256" key="5">
    <source>
        <dbReference type="ARBA" id="ARBA00022741"/>
    </source>
</evidence>
<evidence type="ECO:0000256" key="3">
    <source>
        <dbReference type="ARBA" id="ARBA00022679"/>
    </source>
</evidence>
<keyword evidence="4 10" id="KW-0548">Nucleotidyltransferase</keyword>
<dbReference type="EC" id="2.7.7.13" evidence="2"/>
<keyword evidence="3" id="KW-0808">Transferase</keyword>
<dbReference type="InterPro" id="IPR005835">
    <property type="entry name" value="NTP_transferase_dom"/>
</dbReference>
<comment type="similarity">
    <text evidence="1">Belongs to the mannose-6-phosphate isomerase type 2 family.</text>
</comment>
<organism evidence="10 11">
    <name type="scientific">Capsulimonas corticalis</name>
    <dbReference type="NCBI Taxonomy" id="2219043"/>
    <lineage>
        <taxon>Bacteria</taxon>
        <taxon>Bacillati</taxon>
        <taxon>Armatimonadota</taxon>
        <taxon>Armatimonadia</taxon>
        <taxon>Capsulimonadales</taxon>
        <taxon>Capsulimonadaceae</taxon>
        <taxon>Capsulimonas</taxon>
    </lineage>
</organism>
<dbReference type="SUPFAM" id="SSF53448">
    <property type="entry name" value="Nucleotide-diphospho-sugar transferases"/>
    <property type="match status" value="1"/>
</dbReference>
<evidence type="ECO:0000313" key="10">
    <source>
        <dbReference type="EMBL" id="BDI30516.1"/>
    </source>
</evidence>
<protein>
    <recommendedName>
        <fullName evidence="2">mannose-1-phosphate guanylyltransferase</fullName>
        <ecNumber evidence="2">2.7.7.13</ecNumber>
    </recommendedName>
</protein>
<evidence type="ECO:0000256" key="6">
    <source>
        <dbReference type="ARBA" id="ARBA00023134"/>
    </source>
</evidence>
<keyword evidence="5" id="KW-0547">Nucleotide-binding</keyword>
<dbReference type="Pfam" id="PF22640">
    <property type="entry name" value="ManC_GMP_beta-helix"/>
    <property type="match status" value="1"/>
</dbReference>
<proteinExistence type="inferred from homology"/>
<sequence>MSKPNIAVVIPAGGGGTRLWPRSRQSTPKQFLDIVSRRTMLQETADRVEALIDPAQLFVITNARHVGPVREQLPEVPPENIVGEPQGRDSAPAIGLMAALIERVRGEDTVMVVLPADHVILRDKVFREIILEAAKAAEQGYLVTVGIHPTSPDTGFGYIQSAAPISDGSEALTVAQFREKPKREIAEEYLAQGGFYWNAGMFIATVKTLRALFQAHLPQSEAGFVAAAEALRAGDAEAFAEHFSTLEKISFDYAIAEKADKVAVVPADIGWNDVGSWTRLAEVLSHEKHVSENVVIGDHIGVDTTGSLIYSPHRLIATIGLEDIIVIDTPDATLICPKSRSEDVKQIVETLKARGAHDLL</sequence>
<dbReference type="RefSeq" id="WP_119321464.1">
    <property type="nucleotide sequence ID" value="NZ_AP025739.1"/>
</dbReference>
<evidence type="ECO:0000259" key="8">
    <source>
        <dbReference type="Pfam" id="PF00483"/>
    </source>
</evidence>
<dbReference type="PANTHER" id="PTHR46390:SF1">
    <property type="entry name" value="MANNOSE-1-PHOSPHATE GUANYLYLTRANSFERASE"/>
    <property type="match status" value="1"/>
</dbReference>
<reference evidence="10 11" key="1">
    <citation type="journal article" date="2019" name="Int. J. Syst. Evol. Microbiol.">
        <title>Capsulimonas corticalis gen. nov., sp. nov., an aerobic capsulated bacterium, of a novel bacterial order, Capsulimonadales ord. nov., of the class Armatimonadia of the phylum Armatimonadetes.</title>
        <authorList>
            <person name="Li J."/>
            <person name="Kudo C."/>
            <person name="Tonouchi A."/>
        </authorList>
    </citation>
    <scope>NUCLEOTIDE SEQUENCE [LARGE SCALE GENOMIC DNA]</scope>
    <source>
        <strain evidence="10 11">AX-7</strain>
    </source>
</reference>
<dbReference type="GO" id="GO:0005525">
    <property type="term" value="F:GTP binding"/>
    <property type="evidence" value="ECO:0007669"/>
    <property type="project" value="UniProtKB-KW"/>
</dbReference>
<dbReference type="InterPro" id="IPR049577">
    <property type="entry name" value="GMPP_N"/>
</dbReference>
<evidence type="ECO:0000259" key="9">
    <source>
        <dbReference type="Pfam" id="PF22640"/>
    </source>
</evidence>
<dbReference type="PANTHER" id="PTHR46390">
    <property type="entry name" value="MANNOSE-1-PHOSPHATE GUANYLYLTRANSFERASE"/>
    <property type="match status" value="1"/>
</dbReference>
<evidence type="ECO:0000256" key="1">
    <source>
        <dbReference type="ARBA" id="ARBA00006115"/>
    </source>
</evidence>
<dbReference type="Proteomes" id="UP000287394">
    <property type="component" value="Chromosome"/>
</dbReference>
<dbReference type="KEGG" id="ccot:CCAX7_25670"/>